<sequence length="117" mass="12832">MVKFMMKCFLIVTVLLLGVLIGMQQANEGMQKMRGYNDPSLQGAFHITDENGEVEASVLGRKVTSHDLEQKQKQLEDVEAFNLFSSIGEKLGNGISALFEKIMIAIGNGIGSLLDKI</sequence>
<organism evidence="1 2">
    <name type="scientific">Bacillus timonensis</name>
    <dbReference type="NCBI Taxonomy" id="1033734"/>
    <lineage>
        <taxon>Bacteria</taxon>
        <taxon>Bacillati</taxon>
        <taxon>Bacillota</taxon>
        <taxon>Bacilli</taxon>
        <taxon>Bacillales</taxon>
        <taxon>Bacillaceae</taxon>
        <taxon>Bacillus</taxon>
    </lineage>
</organism>
<dbReference type="AlphaFoldDB" id="A0A4V3V8J5"/>
<protein>
    <submittedName>
        <fullName evidence="1">DUF3679 domain-containing protein</fullName>
    </submittedName>
</protein>
<dbReference type="EMBL" id="SLUB01000001">
    <property type="protein sequence ID" value="THE15403.1"/>
    <property type="molecule type" value="Genomic_DNA"/>
</dbReference>
<comment type="caution">
    <text evidence="1">The sequence shown here is derived from an EMBL/GenBank/DDBJ whole genome shotgun (WGS) entry which is preliminary data.</text>
</comment>
<reference evidence="1 2" key="1">
    <citation type="journal article" date="2019" name="Indoor Air">
        <title>Impacts of indoor surface finishes on bacterial viability.</title>
        <authorList>
            <person name="Hu J."/>
            <person name="Maamar S.B."/>
            <person name="Glawe A.J."/>
            <person name="Gottel N."/>
            <person name="Gilbert J.A."/>
            <person name="Hartmann E.M."/>
        </authorList>
    </citation>
    <scope>NUCLEOTIDE SEQUENCE [LARGE SCALE GENOMIC DNA]</scope>
    <source>
        <strain evidence="1 2">AF060A6</strain>
    </source>
</reference>
<gene>
    <name evidence="1" type="ORF">E1I69_00700</name>
</gene>
<dbReference type="Pfam" id="PF12438">
    <property type="entry name" value="DUF3679"/>
    <property type="match status" value="1"/>
</dbReference>
<dbReference type="RefSeq" id="WP_136377722.1">
    <property type="nucleotide sequence ID" value="NZ_SLUB01000001.1"/>
</dbReference>
<evidence type="ECO:0000313" key="1">
    <source>
        <dbReference type="EMBL" id="THE15403.1"/>
    </source>
</evidence>
<dbReference type="InterPro" id="IPR020534">
    <property type="entry name" value="Uncharacterised_YqxA"/>
</dbReference>
<dbReference type="Proteomes" id="UP000306477">
    <property type="component" value="Unassembled WGS sequence"/>
</dbReference>
<dbReference type="STRING" id="1033734.GCA_000285535_03562"/>
<name>A0A4V3V8J5_9BACI</name>
<proteinExistence type="predicted"/>
<evidence type="ECO:0000313" key="2">
    <source>
        <dbReference type="Proteomes" id="UP000306477"/>
    </source>
</evidence>
<dbReference type="OrthoDB" id="2941402at2"/>
<accession>A0A4V3V8J5</accession>
<keyword evidence="2" id="KW-1185">Reference proteome</keyword>